<reference evidence="3 4" key="1">
    <citation type="journal article" date="2014" name="PLoS Genet.">
        <title>Phylogenetically driven sequencing of extremely halophilic archaea reveals strategies for static and dynamic osmo-response.</title>
        <authorList>
            <person name="Becker E.A."/>
            <person name="Seitzer P.M."/>
            <person name="Tritt A."/>
            <person name="Larsen D."/>
            <person name="Krusor M."/>
            <person name="Yao A.I."/>
            <person name="Wu D."/>
            <person name="Madern D."/>
            <person name="Eisen J.A."/>
            <person name="Darling A.E."/>
            <person name="Facciotti M.T."/>
        </authorList>
    </citation>
    <scope>NUCLEOTIDE SEQUENCE [LARGE SCALE GENOMIC DNA]</scope>
    <source>
        <strain evidence="3 4">JCM 14624</strain>
    </source>
</reference>
<feature type="domain" description="DUF7347" evidence="1">
    <location>
        <begin position="19"/>
        <end position="98"/>
    </location>
</feature>
<dbReference type="AlphaFoldDB" id="M0BKR2"/>
<sequence>MRPDEPVGDESDPSALDAETAFSLLADETRVAIVRELGEATASPETGIAHLGYAELQSRVDIRDSGRFNYHLTKLCGNYVAKESDGYHLRWPGMVLFRTLVAGLLTEESAPALADVDVGTDCHRCGHSIELTRYETLVRVRCPTCDANYTDISLPSHGLVDRDRDALLQTVHRRSRSIMSAMTAGQCPWCAQAVEPEIHAERSLPSQHDTRELDAYVVYHCTECTGFQYAPVAQTLCYQPVTISFFHEHGRDLTAIPRWELVWAVTDRTTTVLDRDPWRFSIRVPLESAELVVELDERLAVVDSRTQPRGGE</sequence>
<dbReference type="OrthoDB" id="8482at2157"/>
<accession>M0BKR2</accession>
<evidence type="ECO:0000313" key="4">
    <source>
        <dbReference type="Proteomes" id="UP000011560"/>
    </source>
</evidence>
<evidence type="ECO:0000313" key="3">
    <source>
        <dbReference type="EMBL" id="ELZ10898.1"/>
    </source>
</evidence>
<gene>
    <name evidence="3" type="ORF">C479_08803</name>
</gene>
<dbReference type="PATRIC" id="fig|1227490.4.peg.1796"/>
<keyword evidence="4" id="KW-1185">Reference proteome</keyword>
<evidence type="ECO:0008006" key="5">
    <source>
        <dbReference type="Google" id="ProtNLM"/>
    </source>
</evidence>
<evidence type="ECO:0000259" key="1">
    <source>
        <dbReference type="Pfam" id="PF24038"/>
    </source>
</evidence>
<dbReference type="RefSeq" id="WP_007701036.1">
    <property type="nucleotide sequence ID" value="NZ_AOIQ01000014.1"/>
</dbReference>
<dbReference type="STRING" id="1227490.C479_08803"/>
<dbReference type="Proteomes" id="UP000011560">
    <property type="component" value="Unassembled WGS sequence"/>
</dbReference>
<dbReference type="Pfam" id="PF24042">
    <property type="entry name" value="DUF7351"/>
    <property type="match status" value="1"/>
</dbReference>
<dbReference type="InterPro" id="IPR055775">
    <property type="entry name" value="DUF7351"/>
</dbReference>
<dbReference type="Pfam" id="PF24038">
    <property type="entry name" value="DUF7347"/>
    <property type="match status" value="1"/>
</dbReference>
<dbReference type="EMBL" id="AOIQ01000014">
    <property type="protein sequence ID" value="ELZ10898.1"/>
    <property type="molecule type" value="Genomic_DNA"/>
</dbReference>
<dbReference type="InterPro" id="IPR055771">
    <property type="entry name" value="DUF7347"/>
</dbReference>
<organism evidence="3 4">
    <name type="scientific">Halovivax asiaticus JCM 14624</name>
    <dbReference type="NCBI Taxonomy" id="1227490"/>
    <lineage>
        <taxon>Archaea</taxon>
        <taxon>Methanobacteriati</taxon>
        <taxon>Methanobacteriota</taxon>
        <taxon>Stenosarchaea group</taxon>
        <taxon>Halobacteria</taxon>
        <taxon>Halobacteriales</taxon>
        <taxon>Natrialbaceae</taxon>
        <taxon>Halovivax</taxon>
    </lineage>
</organism>
<name>M0BKR2_9EURY</name>
<protein>
    <recommendedName>
        <fullName evidence="5">ArsR family transcriptional regulator</fullName>
    </recommendedName>
</protein>
<feature type="domain" description="DUF7351" evidence="2">
    <location>
        <begin position="120"/>
        <end position="301"/>
    </location>
</feature>
<evidence type="ECO:0000259" key="2">
    <source>
        <dbReference type="Pfam" id="PF24042"/>
    </source>
</evidence>
<comment type="caution">
    <text evidence="3">The sequence shown here is derived from an EMBL/GenBank/DDBJ whole genome shotgun (WGS) entry which is preliminary data.</text>
</comment>
<proteinExistence type="predicted"/>